<sequence length="932" mass="108154">MTKLIFLNLIFYLTVIQSNFHVHGNDITCADHFTDNTIKNTFPKNFIFGVSTSAYQIEGAWNVNHKGESIWDTMTHERPDKIADGSNGDIADNSYYLYKTDIDLVKQLGASAYRISISWTRILPNGTSNYINKDGIDYYNNVINEMLDRNITPYVTIFHWDLPQKLQDLGGWTNPKIVDWFVDYARVLFQEFGDRVSTVGIVVAMMVEVPENASDPEELAGSKFSWDFWNGWIINPIFSNDGDYPKAMKDRIAEYSAIQGFSKSRLPEFNPEQIQLVKNSADYFGFNFYSAFYIEKMKNYDIRSSVSRDRDVGMTMSLKKFPKDRNTPWAMAESLKRINENYNIPYFLITENGYWDKGTLYDTDRAQYYLDHLQVVSNLINQGLDIRGYFAWSLLDNFEWWQAIQSNFHVHGNDITCENNFTNKISENTFPDDFIFGVGSSAYQIEGAWNVNNRSESIWDTMAHLKPSKIFDGSNGDVADNSYYLYKTDIDLVKQLEANAYRISISWTRVLPDGTSNYVNKDGIDYYNNVINYMLTKNITPHVTIFHWDLPQKFQDLGGWTNPKIIDWFVDYARVLFQEFGDRVQYWTTFNEPNIFCRLGYNGILAPGLKESGRSDYICGHHALLAHAKTYRMYKEEFYEAQKGAVGIVVSAMLPVAEDATDPEEVEGVKLSWDFRNGWIINPIFSNDGDYPKTMKKRIAEYSAIQGFSQSRLPEFTPEQIQLVKNSADYFGFNFYSAGYFKKIENHNINSSVSADRDVGMTSSSKKFSKDRNTPWAMTESLRRINKDYNVPYFLITENGYWDEGTLDDTDRAQYYLDHLREVSKLINQGFDIRGYFAWSLLDNFEWVFGYMQKYGLFAVNYTDPNRQRTPKFSTKIITKIYKTKTVPSSIYDSNEQSQNKTKNVWSWSWSYSNTSSCFLGFIFTIFLTNKL</sequence>
<organism evidence="7 8">
    <name type="scientific">Cotesia congregata</name>
    <name type="common">Parasitoid wasp</name>
    <name type="synonym">Apanteles congregatus</name>
    <dbReference type="NCBI Taxonomy" id="51543"/>
    <lineage>
        <taxon>Eukaryota</taxon>
        <taxon>Metazoa</taxon>
        <taxon>Ecdysozoa</taxon>
        <taxon>Arthropoda</taxon>
        <taxon>Hexapoda</taxon>
        <taxon>Insecta</taxon>
        <taxon>Pterygota</taxon>
        <taxon>Neoptera</taxon>
        <taxon>Endopterygota</taxon>
        <taxon>Hymenoptera</taxon>
        <taxon>Apocrita</taxon>
        <taxon>Ichneumonoidea</taxon>
        <taxon>Braconidae</taxon>
        <taxon>Microgastrinae</taxon>
        <taxon>Cotesia</taxon>
    </lineage>
</organism>
<dbReference type="FunFam" id="3.20.20.80:FF:000013">
    <property type="entry name" value="lactase-phlorizin hydrolase"/>
    <property type="match status" value="1"/>
</dbReference>
<dbReference type="PANTHER" id="PTHR10353:SF36">
    <property type="entry name" value="LP05116P"/>
    <property type="match status" value="1"/>
</dbReference>
<protein>
    <submittedName>
        <fullName evidence="7">Similar to LCT: Lactase-phlorizin hydrolase (Oryctolagus cuniculus)</fullName>
    </submittedName>
</protein>
<dbReference type="Gene3D" id="3.20.20.80">
    <property type="entry name" value="Glycosidases"/>
    <property type="match status" value="3"/>
</dbReference>
<dbReference type="InterPro" id="IPR033132">
    <property type="entry name" value="GH_1_N_CS"/>
</dbReference>
<dbReference type="PANTHER" id="PTHR10353">
    <property type="entry name" value="GLYCOSYL HYDROLASE"/>
    <property type="match status" value="1"/>
</dbReference>
<dbReference type="Proteomes" id="UP000786811">
    <property type="component" value="Unassembled WGS sequence"/>
</dbReference>
<dbReference type="AlphaFoldDB" id="A0A8J2HLM9"/>
<keyword evidence="6" id="KW-0732">Signal</keyword>
<dbReference type="GO" id="GO:0008422">
    <property type="term" value="F:beta-glucosidase activity"/>
    <property type="evidence" value="ECO:0007669"/>
    <property type="project" value="TreeGrafter"/>
</dbReference>
<reference evidence="7" key="1">
    <citation type="submission" date="2021-04" db="EMBL/GenBank/DDBJ databases">
        <authorList>
            <person name="Chebbi M.A.C M."/>
        </authorList>
    </citation>
    <scope>NUCLEOTIDE SEQUENCE</scope>
</reference>
<dbReference type="GO" id="GO:0005975">
    <property type="term" value="P:carbohydrate metabolic process"/>
    <property type="evidence" value="ECO:0007669"/>
    <property type="project" value="InterPro"/>
</dbReference>
<dbReference type="InterPro" id="IPR001360">
    <property type="entry name" value="Glyco_hydro_1"/>
</dbReference>
<feature type="chain" id="PRO_5035189915" evidence="6">
    <location>
        <begin position="19"/>
        <end position="932"/>
    </location>
</feature>
<dbReference type="EMBL" id="CAJNRD030001123">
    <property type="protein sequence ID" value="CAG5101988.1"/>
    <property type="molecule type" value="Genomic_DNA"/>
</dbReference>
<keyword evidence="8" id="KW-1185">Reference proteome</keyword>
<keyword evidence="3 7" id="KW-0378">Hydrolase</keyword>
<dbReference type="PROSITE" id="PS00653">
    <property type="entry name" value="GLYCOSYL_HYDROL_F1_2"/>
    <property type="match status" value="2"/>
</dbReference>
<feature type="signal peptide" evidence="6">
    <location>
        <begin position="1"/>
        <end position="18"/>
    </location>
</feature>
<dbReference type="Pfam" id="PF00232">
    <property type="entry name" value="Glyco_hydro_1"/>
    <property type="match status" value="2"/>
</dbReference>
<dbReference type="SUPFAM" id="SSF51445">
    <property type="entry name" value="(Trans)glycosidases"/>
    <property type="match status" value="2"/>
</dbReference>
<evidence type="ECO:0000256" key="4">
    <source>
        <dbReference type="ARBA" id="ARBA00023180"/>
    </source>
</evidence>
<keyword evidence="4" id="KW-0325">Glycoprotein</keyword>
<evidence type="ECO:0000313" key="8">
    <source>
        <dbReference type="Proteomes" id="UP000786811"/>
    </source>
</evidence>
<evidence type="ECO:0000256" key="5">
    <source>
        <dbReference type="ARBA" id="ARBA00023295"/>
    </source>
</evidence>
<evidence type="ECO:0000313" key="7">
    <source>
        <dbReference type="EMBL" id="CAG5101988.1"/>
    </source>
</evidence>
<dbReference type="OrthoDB" id="65569at2759"/>
<proteinExistence type="inferred from homology"/>
<gene>
    <name evidence="7" type="ORF">HICCMSTLAB_LOCUS10790</name>
</gene>
<dbReference type="PRINTS" id="PR00131">
    <property type="entry name" value="GLHYDRLASE1"/>
</dbReference>
<accession>A0A8J2HLM9</accession>
<name>A0A8J2HLM9_COTCN</name>
<evidence type="ECO:0000256" key="6">
    <source>
        <dbReference type="SAM" id="SignalP"/>
    </source>
</evidence>
<keyword evidence="5" id="KW-0326">Glycosidase</keyword>
<dbReference type="InterPro" id="IPR017853">
    <property type="entry name" value="GH"/>
</dbReference>
<evidence type="ECO:0000256" key="3">
    <source>
        <dbReference type="ARBA" id="ARBA00022801"/>
    </source>
</evidence>
<comment type="caution">
    <text evidence="7">The sequence shown here is derived from an EMBL/GenBank/DDBJ whole genome shotgun (WGS) entry which is preliminary data.</text>
</comment>
<evidence type="ECO:0000256" key="2">
    <source>
        <dbReference type="ARBA" id="ARBA00011738"/>
    </source>
</evidence>
<evidence type="ECO:0000256" key="1">
    <source>
        <dbReference type="ARBA" id="ARBA00010838"/>
    </source>
</evidence>
<comment type="similarity">
    <text evidence="1">Belongs to the glycosyl hydrolase 1 family.</text>
</comment>
<comment type="subunit">
    <text evidence="2">Homodimer.</text>
</comment>